<evidence type="ECO:0000313" key="1">
    <source>
        <dbReference type="Ensembl" id="ENSCPBP00000013755.1"/>
    </source>
</evidence>
<sequence length="75" mass="8574">MRMSDTVTLKDETDTMNGSEAEFKDATPVENLIKSRSHEQIEVEKDESCTDNKNDMPVRSLSLLLFHHKLTAHNL</sequence>
<dbReference type="AlphaFoldDB" id="A0A8C3HB63"/>
<name>A0A8C3HB63_CHRPI</name>
<protein>
    <submittedName>
        <fullName evidence="1">Uncharacterized protein</fullName>
    </submittedName>
</protein>
<keyword evidence="2" id="KW-1185">Reference proteome</keyword>
<dbReference type="GeneTree" id="ENSGT00990000208907"/>
<proteinExistence type="predicted"/>
<reference evidence="1" key="1">
    <citation type="journal article" date="2015" name="Genome Biol. Evol.">
        <title>Physical Mapping and Refinement of the Painted Turtle Genome (Chrysemys picta) Inform Amniote Genome Evolution and Challenge Turtle-Bird Chromosomal Conservation.</title>
        <authorList>
            <person name="Badenhorst D."/>
            <person name="Hillier L.W."/>
            <person name="Literman R."/>
            <person name="Montiel E.E."/>
            <person name="Radhakrishnan S."/>
            <person name="Shen Y."/>
            <person name="Minx P."/>
            <person name="Janes D.E."/>
            <person name="Warren W.C."/>
            <person name="Edwards S.V."/>
            <person name="Valenzuela N."/>
        </authorList>
    </citation>
    <scope>NUCLEOTIDE SEQUENCE [LARGE SCALE GENOMIC DNA]</scope>
</reference>
<reference evidence="1" key="2">
    <citation type="submission" date="2025-08" db="UniProtKB">
        <authorList>
            <consortium name="Ensembl"/>
        </authorList>
    </citation>
    <scope>IDENTIFICATION</scope>
</reference>
<dbReference type="OMA" id="MKNSEME"/>
<reference evidence="1" key="3">
    <citation type="submission" date="2025-09" db="UniProtKB">
        <authorList>
            <consortium name="Ensembl"/>
        </authorList>
    </citation>
    <scope>IDENTIFICATION</scope>
</reference>
<organism evidence="1 2">
    <name type="scientific">Chrysemys picta bellii</name>
    <name type="common">Western painted turtle</name>
    <name type="synonym">Emys bellii</name>
    <dbReference type="NCBI Taxonomy" id="8478"/>
    <lineage>
        <taxon>Eukaryota</taxon>
        <taxon>Metazoa</taxon>
        <taxon>Chordata</taxon>
        <taxon>Craniata</taxon>
        <taxon>Vertebrata</taxon>
        <taxon>Euteleostomi</taxon>
        <taxon>Archelosauria</taxon>
        <taxon>Testudinata</taxon>
        <taxon>Testudines</taxon>
        <taxon>Cryptodira</taxon>
        <taxon>Durocryptodira</taxon>
        <taxon>Testudinoidea</taxon>
        <taxon>Emydidae</taxon>
        <taxon>Chrysemys</taxon>
    </lineage>
</organism>
<dbReference type="Ensembl" id="ENSCPBT00000016317.1">
    <property type="protein sequence ID" value="ENSCPBP00000013755.1"/>
    <property type="gene ID" value="ENSCPBG00000010263.1"/>
</dbReference>
<evidence type="ECO:0000313" key="2">
    <source>
        <dbReference type="Proteomes" id="UP000694380"/>
    </source>
</evidence>
<dbReference type="Proteomes" id="UP000694380">
    <property type="component" value="Chromosome 4"/>
</dbReference>
<accession>A0A8C3HB63</accession>